<name>A0A0C4WUG8_9GAMM</name>
<dbReference type="AlphaFoldDB" id="A0A0C4WUG8"/>
<dbReference type="EMBL" id="CP010419">
    <property type="protein sequence ID" value="AJE23545.1"/>
    <property type="molecule type" value="Genomic_DNA"/>
</dbReference>
<gene>
    <name evidence="1" type="ORF">Achr_d90</name>
</gene>
<dbReference type="Proteomes" id="UP000068210">
    <property type="component" value="Plasmid pAcX50d"/>
</dbReference>
<proteinExistence type="predicted"/>
<dbReference type="RefSeq" id="WP_144411635.1">
    <property type="nucleotide sequence ID" value="NZ_CP010419.1"/>
</dbReference>
<sequence length="208" mass="22849">MSFDESINSIAVVIKEFRLRNDAERKWLDENNEIGIVSIAVDESGLQKGAAIDLNAKTFPMVREGDLVTFDGQGHLLYGPKNPGAFLVYSMLFFECADDTRELGGFIEGVVGSEATNIGVKAMLAANPTLGAVLNAVTSLTSTISSRMTKAKSRELYRRNGTLLRDIRPPFDILRSYYSNNHWIGVTTSIIPLANSNMLGSQPKEMKL</sequence>
<geneLocation type="plasmid" evidence="1 2">
    <name>pAcX50d</name>
</geneLocation>
<reference evidence="1 2" key="1">
    <citation type="journal article" date="2015" name="PLoS ONE">
        <title>Azotobacter Genomes: The Genome of Azotobacter chroococcum NCIMB 8003 (ATCC 4412).</title>
        <authorList>
            <person name="Robson R.L."/>
            <person name="Jones R."/>
            <person name="Robson R.M."/>
            <person name="Schwartz A."/>
            <person name="Richardson T.H."/>
        </authorList>
    </citation>
    <scope>NUCLEOTIDE SEQUENCE [LARGE SCALE GENOMIC DNA]</scope>
    <source>
        <strain evidence="1 2">NCIMB 8003</strain>
        <plasmid evidence="2">Plasmid pAcX50d</plasmid>
    </source>
</reference>
<dbReference type="KEGG" id="acx:Achr_d90"/>
<organism evidence="1 2">
    <name type="scientific">Azotobacter chroococcum NCIMB 8003</name>
    <dbReference type="NCBI Taxonomy" id="1328314"/>
    <lineage>
        <taxon>Bacteria</taxon>
        <taxon>Pseudomonadati</taxon>
        <taxon>Pseudomonadota</taxon>
        <taxon>Gammaproteobacteria</taxon>
        <taxon>Pseudomonadales</taxon>
        <taxon>Pseudomonadaceae</taxon>
        <taxon>Azotobacter</taxon>
    </lineage>
</organism>
<evidence type="ECO:0000313" key="2">
    <source>
        <dbReference type="Proteomes" id="UP000068210"/>
    </source>
</evidence>
<evidence type="ECO:0000313" key="1">
    <source>
        <dbReference type="EMBL" id="AJE23545.1"/>
    </source>
</evidence>
<dbReference type="HOGENOM" id="CLU_1325906_0_0_6"/>
<keyword evidence="1" id="KW-0614">Plasmid</keyword>
<keyword evidence="2" id="KW-1185">Reference proteome</keyword>
<protein>
    <submittedName>
        <fullName evidence="1">Uncharacterized protein</fullName>
    </submittedName>
</protein>
<accession>A0A0C4WUG8</accession>